<evidence type="ECO:0000256" key="1">
    <source>
        <dbReference type="SAM" id="MobiDB-lite"/>
    </source>
</evidence>
<evidence type="ECO:0000313" key="2">
    <source>
        <dbReference type="EMBL" id="ELW72166.1"/>
    </source>
</evidence>
<dbReference type="Proteomes" id="UP000011518">
    <property type="component" value="Unassembled WGS sequence"/>
</dbReference>
<dbReference type="AlphaFoldDB" id="L9LB50"/>
<evidence type="ECO:0000313" key="3">
    <source>
        <dbReference type="Proteomes" id="UP000011518"/>
    </source>
</evidence>
<reference evidence="3" key="1">
    <citation type="submission" date="2012-07" db="EMBL/GenBank/DDBJ databases">
        <title>Genome of the Chinese tree shrew, a rising model animal genetically related to primates.</title>
        <authorList>
            <person name="Zhang G."/>
            <person name="Fan Y."/>
            <person name="Yao Y."/>
            <person name="Huang Z."/>
        </authorList>
    </citation>
    <scope>NUCLEOTIDE SEQUENCE [LARGE SCALE GENOMIC DNA]</scope>
</reference>
<name>L9LB50_TUPCH</name>
<organism evidence="2 3">
    <name type="scientific">Tupaia chinensis</name>
    <name type="common">Chinese tree shrew</name>
    <name type="synonym">Tupaia belangeri chinensis</name>
    <dbReference type="NCBI Taxonomy" id="246437"/>
    <lineage>
        <taxon>Eukaryota</taxon>
        <taxon>Metazoa</taxon>
        <taxon>Chordata</taxon>
        <taxon>Craniata</taxon>
        <taxon>Vertebrata</taxon>
        <taxon>Euteleostomi</taxon>
        <taxon>Mammalia</taxon>
        <taxon>Eutheria</taxon>
        <taxon>Euarchontoglires</taxon>
        <taxon>Scandentia</taxon>
        <taxon>Tupaiidae</taxon>
        <taxon>Tupaia</taxon>
    </lineage>
</organism>
<gene>
    <name evidence="2" type="ORF">TREES_T100012857</name>
</gene>
<accession>L9LB50</accession>
<feature type="region of interest" description="Disordered" evidence="1">
    <location>
        <begin position="120"/>
        <end position="148"/>
    </location>
</feature>
<proteinExistence type="predicted"/>
<protein>
    <submittedName>
        <fullName evidence="2">Uncharacterized protein</fullName>
    </submittedName>
</protein>
<feature type="region of interest" description="Disordered" evidence="1">
    <location>
        <begin position="58"/>
        <end position="77"/>
    </location>
</feature>
<dbReference type="InParanoid" id="L9LB50"/>
<keyword evidence="3" id="KW-1185">Reference proteome</keyword>
<sequence>MTKALGLKGAPEHLEPPLVPRLGGKAAQAPSCGRLQRRHTLASVPALCATLTARRARALSASRTQPDSGSPVPPGRTSPNACLLAYFLRVSIQYGEHPAPPPQREMATCIQEPCSAFPSTPSAMSASRVEAGGQTPASALKPYRRSIR</sequence>
<reference evidence="3" key="2">
    <citation type="journal article" date="2013" name="Nat. Commun.">
        <title>Genome of the Chinese tree shrew.</title>
        <authorList>
            <person name="Fan Y."/>
            <person name="Huang Z.Y."/>
            <person name="Cao C.C."/>
            <person name="Chen C.S."/>
            <person name="Chen Y.X."/>
            <person name="Fan D.D."/>
            <person name="He J."/>
            <person name="Hou H.L."/>
            <person name="Hu L."/>
            <person name="Hu X.T."/>
            <person name="Jiang X.T."/>
            <person name="Lai R."/>
            <person name="Lang Y.S."/>
            <person name="Liang B."/>
            <person name="Liao S.G."/>
            <person name="Mu D."/>
            <person name="Ma Y.Y."/>
            <person name="Niu Y.Y."/>
            <person name="Sun X.Q."/>
            <person name="Xia J.Q."/>
            <person name="Xiao J."/>
            <person name="Xiong Z.Q."/>
            <person name="Xu L."/>
            <person name="Yang L."/>
            <person name="Zhang Y."/>
            <person name="Zhao W."/>
            <person name="Zhao X.D."/>
            <person name="Zheng Y.T."/>
            <person name="Zhou J.M."/>
            <person name="Zhu Y.B."/>
            <person name="Zhang G.J."/>
            <person name="Wang J."/>
            <person name="Yao Y.G."/>
        </authorList>
    </citation>
    <scope>NUCLEOTIDE SEQUENCE [LARGE SCALE GENOMIC DNA]</scope>
</reference>
<feature type="region of interest" description="Disordered" evidence="1">
    <location>
        <begin position="1"/>
        <end position="26"/>
    </location>
</feature>
<dbReference type="EMBL" id="KB320443">
    <property type="protein sequence ID" value="ELW72166.1"/>
    <property type="molecule type" value="Genomic_DNA"/>
</dbReference>